<dbReference type="KEGG" id="hwa:HQ_3505A"/>
<reference evidence="1 2" key="1">
    <citation type="journal article" date="2006" name="BMC Genomics">
        <title>The genome of the square archaeon Haloquadratum walsbyi: life at the limits of water activity.</title>
        <authorList>
            <person name="Bolhuis H.H."/>
            <person name="Palm P.P."/>
            <person name="Wende A.W."/>
            <person name="Falb M.M."/>
            <person name="Rampp M.M."/>
            <person name="Rodriguez-Valera F.F."/>
            <person name="Pfeiffer F.F."/>
            <person name="Oesterhelt D.D."/>
        </authorList>
    </citation>
    <scope>NUCLEOTIDE SEQUENCE [LARGE SCALE GENOMIC DNA]</scope>
    <source>
        <strain evidence="2">DSM 16790 / HBSQ001</strain>
    </source>
</reference>
<dbReference type="EMBL" id="AM180088">
    <property type="protein sequence ID" value="CAJ53596.1"/>
    <property type="molecule type" value="Genomic_DNA"/>
</dbReference>
<dbReference type="GeneID" id="4193512"/>
<protein>
    <submittedName>
        <fullName evidence="1">Uncharacterized protein</fullName>
    </submittedName>
</protein>
<dbReference type="Proteomes" id="UP000001975">
    <property type="component" value="Chromosome"/>
</dbReference>
<name>Q18EM7_HALWD</name>
<accession>Q18EM7</accession>
<evidence type="ECO:0000313" key="1">
    <source>
        <dbReference type="EMBL" id="CAJ53596.1"/>
    </source>
</evidence>
<dbReference type="RefSeq" id="WP_011572687.1">
    <property type="nucleotide sequence ID" value="NC_008212.1"/>
</dbReference>
<dbReference type="HOGENOM" id="CLU_1718188_0_0_2"/>
<organism evidence="1 2">
    <name type="scientific">Haloquadratum walsbyi (strain DSM 16790 / HBSQ001)</name>
    <dbReference type="NCBI Taxonomy" id="362976"/>
    <lineage>
        <taxon>Archaea</taxon>
        <taxon>Methanobacteriati</taxon>
        <taxon>Methanobacteriota</taxon>
        <taxon>Stenosarchaea group</taxon>
        <taxon>Halobacteria</taxon>
        <taxon>Halobacteriales</taxon>
        <taxon>Haloferacaceae</taxon>
        <taxon>Haloquadratum</taxon>
    </lineage>
</organism>
<keyword evidence="2" id="KW-1185">Reference proteome</keyword>
<proteinExistence type="predicted"/>
<evidence type="ECO:0000313" key="2">
    <source>
        <dbReference type="Proteomes" id="UP000001975"/>
    </source>
</evidence>
<dbReference type="AlphaFoldDB" id="Q18EM7"/>
<dbReference type="Pfam" id="PF26045">
    <property type="entry name" value="OB_2TM_halo"/>
    <property type="match status" value="1"/>
</dbReference>
<sequence length="152" mass="16999">MILSLRTRILIVIILLVGYAPALFLEIRGETPLYENYESHVGETVYDLNGIVVSTDPVEISVAGDRLRLTVRDLNMAVDSGDKIRIFGTVKPDRVIEAENVIVAGQSPSQLRTYLISFIAGLWALFRIIRDFDIDWGELALVPADTQQESHD</sequence>
<gene>
    <name evidence="1" type="ordered locus">HQ_3505A</name>
</gene>
<dbReference type="eggNOG" id="arCOG02859">
    <property type="taxonomic scope" value="Archaea"/>
</dbReference>
<dbReference type="InterPro" id="IPR058927">
    <property type="entry name" value="OB_2TM"/>
</dbReference>